<dbReference type="InterPro" id="IPR001229">
    <property type="entry name" value="Jacalin-like_lectin_dom"/>
</dbReference>
<feature type="region of interest" description="Disordered" evidence="3">
    <location>
        <begin position="1"/>
        <end position="51"/>
    </location>
</feature>
<sequence>MTDGTPPQCERLPPNEPPRAWTITGERASPSLSSRLTGFAGGRSGGGEAGGEATGHLIGGLMALTLVRVKVGPWGGIGGVAWDEGGHDASGGGYTGIHSISVGSSSCIDSLLFEYDDNGKRVKGTLHGEGKSAVREELDFPSEFLTHVSGYHDEYLRSLQFRTNRNKTFGPYGVKYENHKDCRPFEISMEDAGSIVGFSGRSSRFIDAIGIYIAVWNPEMFYDSMRMKGILAYRTSPLRLQVRAIEQHKKEEEERQQIQKEIHRQKNLLAKLQAQLEQDEQEKQKEGMSLERLKEEREQLARQILELEELVRQKQQERESLQKQIEEQLARIRELQTRRRRADVQMANQKLRILTTQLEDTKDVEERATSYIQKARARMSLQ</sequence>
<dbReference type="eggNOG" id="ENOG502RXU3">
    <property type="taxonomic scope" value="Eukaryota"/>
</dbReference>
<dbReference type="AlphaFoldDB" id="A0A0D9W2K4"/>
<evidence type="ECO:0000259" key="4">
    <source>
        <dbReference type="PROSITE" id="PS51752"/>
    </source>
</evidence>
<feature type="coiled-coil region" evidence="2">
    <location>
        <begin position="241"/>
        <end position="364"/>
    </location>
</feature>
<accession>A0A0D9W2K4</accession>
<reference evidence="5" key="3">
    <citation type="submission" date="2015-04" db="UniProtKB">
        <authorList>
            <consortium name="EnsemblPlants"/>
        </authorList>
    </citation>
    <scope>IDENTIFICATION</scope>
</reference>
<dbReference type="Gramene" id="LPERR04G02590.1">
    <property type="protein sequence ID" value="LPERR04G02590.1"/>
    <property type="gene ID" value="LPERR04G02590"/>
</dbReference>
<keyword evidence="2" id="KW-0175">Coiled coil</keyword>
<dbReference type="SMART" id="SM00915">
    <property type="entry name" value="Jacalin"/>
    <property type="match status" value="1"/>
</dbReference>
<dbReference type="Proteomes" id="UP000032180">
    <property type="component" value="Chromosome 4"/>
</dbReference>
<dbReference type="EnsemblPlants" id="LPERR04G02590.1">
    <property type="protein sequence ID" value="LPERR04G02590.1"/>
    <property type="gene ID" value="LPERR04G02590"/>
</dbReference>
<dbReference type="SUPFAM" id="SSF51101">
    <property type="entry name" value="Mannose-binding lectins"/>
    <property type="match status" value="1"/>
</dbReference>
<keyword evidence="1" id="KW-0430">Lectin</keyword>
<dbReference type="HOGENOM" id="CLU_050936_0_0_1"/>
<protein>
    <recommendedName>
        <fullName evidence="4">Jacalin-type lectin domain-containing protein</fullName>
    </recommendedName>
</protein>
<proteinExistence type="predicted"/>
<evidence type="ECO:0000256" key="3">
    <source>
        <dbReference type="SAM" id="MobiDB-lite"/>
    </source>
</evidence>
<dbReference type="InterPro" id="IPR033734">
    <property type="entry name" value="Jacalin-like_lectin_dom_plant"/>
</dbReference>
<keyword evidence="6" id="KW-1185">Reference proteome</keyword>
<dbReference type="InterPro" id="IPR036404">
    <property type="entry name" value="Jacalin-like_lectin_dom_sf"/>
</dbReference>
<feature type="compositionally biased region" description="Gly residues" evidence="3">
    <location>
        <begin position="39"/>
        <end position="51"/>
    </location>
</feature>
<evidence type="ECO:0000313" key="6">
    <source>
        <dbReference type="Proteomes" id="UP000032180"/>
    </source>
</evidence>
<dbReference type="Gene3D" id="2.100.10.30">
    <property type="entry name" value="Jacalin-like lectin domain"/>
    <property type="match status" value="1"/>
</dbReference>
<dbReference type="GO" id="GO:0030246">
    <property type="term" value="F:carbohydrate binding"/>
    <property type="evidence" value="ECO:0007669"/>
    <property type="project" value="UniProtKB-KW"/>
</dbReference>
<name>A0A0D9W2K4_9ORYZ</name>
<reference evidence="5 6" key="1">
    <citation type="submission" date="2012-08" db="EMBL/GenBank/DDBJ databases">
        <title>Oryza genome evolution.</title>
        <authorList>
            <person name="Wing R.A."/>
        </authorList>
    </citation>
    <scope>NUCLEOTIDE SEQUENCE</scope>
</reference>
<evidence type="ECO:0000256" key="1">
    <source>
        <dbReference type="ARBA" id="ARBA00022734"/>
    </source>
</evidence>
<dbReference type="Pfam" id="PF01419">
    <property type="entry name" value="Jacalin"/>
    <property type="match status" value="1"/>
</dbReference>
<dbReference type="PANTHER" id="PTHR47293:SF15">
    <property type="entry name" value="JACALIN-RELATED LECTIN 19"/>
    <property type="match status" value="1"/>
</dbReference>
<evidence type="ECO:0000313" key="5">
    <source>
        <dbReference type="EnsemblPlants" id="LPERR04G02590.1"/>
    </source>
</evidence>
<feature type="domain" description="Jacalin-type lectin" evidence="4">
    <location>
        <begin position="68"/>
        <end position="215"/>
    </location>
</feature>
<dbReference type="PANTHER" id="PTHR47293">
    <property type="entry name" value="JACALIN-RELATED LECTIN 3"/>
    <property type="match status" value="1"/>
</dbReference>
<dbReference type="CDD" id="cd09612">
    <property type="entry name" value="Jacalin"/>
    <property type="match status" value="1"/>
</dbReference>
<organism evidence="5 6">
    <name type="scientific">Leersia perrieri</name>
    <dbReference type="NCBI Taxonomy" id="77586"/>
    <lineage>
        <taxon>Eukaryota</taxon>
        <taxon>Viridiplantae</taxon>
        <taxon>Streptophyta</taxon>
        <taxon>Embryophyta</taxon>
        <taxon>Tracheophyta</taxon>
        <taxon>Spermatophyta</taxon>
        <taxon>Magnoliopsida</taxon>
        <taxon>Liliopsida</taxon>
        <taxon>Poales</taxon>
        <taxon>Poaceae</taxon>
        <taxon>BOP clade</taxon>
        <taxon>Oryzoideae</taxon>
        <taxon>Oryzeae</taxon>
        <taxon>Oryzinae</taxon>
        <taxon>Leersia</taxon>
    </lineage>
</organism>
<dbReference type="PROSITE" id="PS51752">
    <property type="entry name" value="JACALIN_LECTIN"/>
    <property type="match status" value="1"/>
</dbReference>
<reference evidence="6" key="2">
    <citation type="submission" date="2013-12" db="EMBL/GenBank/DDBJ databases">
        <authorList>
            <person name="Yu Y."/>
            <person name="Lee S."/>
            <person name="de Baynast K."/>
            <person name="Wissotski M."/>
            <person name="Liu L."/>
            <person name="Talag J."/>
            <person name="Goicoechea J."/>
            <person name="Angelova A."/>
            <person name="Jetty R."/>
            <person name="Kudrna D."/>
            <person name="Golser W."/>
            <person name="Rivera L."/>
            <person name="Zhang J."/>
            <person name="Wing R."/>
        </authorList>
    </citation>
    <scope>NUCLEOTIDE SEQUENCE</scope>
</reference>
<evidence type="ECO:0000256" key="2">
    <source>
        <dbReference type="SAM" id="Coils"/>
    </source>
</evidence>
<dbReference type="STRING" id="77586.A0A0D9W2K4"/>